<dbReference type="AlphaFoldDB" id="A0AA39QT29"/>
<accession>A0AA39QT29</accession>
<evidence type="ECO:0000256" key="1">
    <source>
        <dbReference type="SAM" id="MobiDB-lite"/>
    </source>
</evidence>
<comment type="caution">
    <text evidence="2">The sequence shown here is derived from an EMBL/GenBank/DDBJ whole genome shotgun (WGS) entry which is preliminary data.</text>
</comment>
<reference evidence="2" key="1">
    <citation type="submission" date="2023-03" db="EMBL/GenBank/DDBJ databases">
        <title>Complete genome of Cladonia borealis.</title>
        <authorList>
            <person name="Park H."/>
        </authorList>
    </citation>
    <scope>NUCLEOTIDE SEQUENCE</scope>
    <source>
        <strain evidence="2">ANT050790</strain>
    </source>
</reference>
<dbReference type="EMBL" id="JAFEKC020000024">
    <property type="protein sequence ID" value="KAK0507381.1"/>
    <property type="molecule type" value="Genomic_DNA"/>
</dbReference>
<protein>
    <submittedName>
        <fullName evidence="2">Uncharacterized protein</fullName>
    </submittedName>
</protein>
<name>A0AA39QT29_9LECA</name>
<gene>
    <name evidence="2" type="ORF">JMJ35_010419</name>
</gene>
<dbReference type="Proteomes" id="UP001166286">
    <property type="component" value="Unassembled WGS sequence"/>
</dbReference>
<feature type="region of interest" description="Disordered" evidence="1">
    <location>
        <begin position="284"/>
        <end position="304"/>
    </location>
</feature>
<proteinExistence type="predicted"/>
<evidence type="ECO:0000313" key="3">
    <source>
        <dbReference type="Proteomes" id="UP001166286"/>
    </source>
</evidence>
<evidence type="ECO:0000313" key="2">
    <source>
        <dbReference type="EMBL" id="KAK0507381.1"/>
    </source>
</evidence>
<feature type="region of interest" description="Disordered" evidence="1">
    <location>
        <begin position="55"/>
        <end position="82"/>
    </location>
</feature>
<feature type="compositionally biased region" description="Basic and acidic residues" evidence="1">
    <location>
        <begin position="284"/>
        <end position="293"/>
    </location>
</feature>
<sequence length="304" mass="33703">MGNLNSDYSNQMKHHPYGYALFHPVSNEVLRPGSVGYFDELGFWNPIANLEDPESLSRHRLTSPSNPLSRAKPSQIKEWTPKRSSQVKEMSCGFTGGISGALTGLPVDAKLHVEYSTSSDFGAVLLSSSPIVCDAFYYKAPFKAWMRENAVNLLRGPLAEDIKRYGLFIVTQTHATRKCALTAWRSSENGVHFGFGVGAMGLAEIDPNVAWYAGRSESGWDIYEAEGDELKVIFAGGLWFRKLIGSKTRMRETNSPRRGGTTTDDDIILSSPDLGAIELRCEVWGEPVDHKGEEDEDEDEDDET</sequence>
<keyword evidence="3" id="KW-1185">Reference proteome</keyword>
<feature type="compositionally biased region" description="Acidic residues" evidence="1">
    <location>
        <begin position="294"/>
        <end position="304"/>
    </location>
</feature>
<organism evidence="2 3">
    <name type="scientific">Cladonia borealis</name>
    <dbReference type="NCBI Taxonomy" id="184061"/>
    <lineage>
        <taxon>Eukaryota</taxon>
        <taxon>Fungi</taxon>
        <taxon>Dikarya</taxon>
        <taxon>Ascomycota</taxon>
        <taxon>Pezizomycotina</taxon>
        <taxon>Lecanoromycetes</taxon>
        <taxon>OSLEUM clade</taxon>
        <taxon>Lecanoromycetidae</taxon>
        <taxon>Lecanorales</taxon>
        <taxon>Lecanorineae</taxon>
        <taxon>Cladoniaceae</taxon>
        <taxon>Cladonia</taxon>
    </lineage>
</organism>